<comment type="cofactor">
    <cofactor evidence="8">
        <name>heme</name>
        <dbReference type="ChEBI" id="CHEBI:30413"/>
    </cofactor>
    <text evidence="8">Binds 2 heme groups.</text>
</comment>
<evidence type="ECO:0000256" key="6">
    <source>
        <dbReference type="ARBA" id="ARBA00023002"/>
    </source>
</evidence>
<feature type="binding site" description="axial binding residue" evidence="9">
    <location>
        <position position="57"/>
    </location>
    <ligand>
        <name>heme c</name>
        <dbReference type="ChEBI" id="CHEBI:61717"/>
        <label>1</label>
    </ligand>
    <ligandPart>
        <name>Fe</name>
        <dbReference type="ChEBI" id="CHEBI:18248"/>
    </ligandPart>
</feature>
<feature type="binding site" description="axial binding residue" evidence="9">
    <location>
        <position position="268"/>
    </location>
    <ligand>
        <name>heme c</name>
        <dbReference type="ChEBI" id="CHEBI:61717"/>
        <label>2</label>
    </ligand>
    <ligandPart>
        <name>Fe</name>
        <dbReference type="ChEBI" id="CHEBI:18248"/>
    </ligandPart>
</feature>
<evidence type="ECO:0000313" key="13">
    <source>
        <dbReference type="Proteomes" id="UP000290191"/>
    </source>
</evidence>
<gene>
    <name evidence="12" type="ORF">CRV06_08065</name>
</gene>
<evidence type="ECO:0000256" key="10">
    <source>
        <dbReference type="SAM" id="SignalP"/>
    </source>
</evidence>
<feature type="binding site" description="covalent" evidence="8">
    <location>
        <position position="53"/>
    </location>
    <ligand>
        <name>heme c</name>
        <dbReference type="ChEBI" id="CHEBI:61717"/>
        <label>1</label>
    </ligand>
</feature>
<keyword evidence="13" id="KW-1185">Reference proteome</keyword>
<dbReference type="PANTHER" id="PTHR30600">
    <property type="entry name" value="CYTOCHROME C PEROXIDASE-RELATED"/>
    <property type="match status" value="1"/>
</dbReference>
<dbReference type="InterPro" id="IPR036909">
    <property type="entry name" value="Cyt_c-like_dom_sf"/>
</dbReference>
<dbReference type="PIRSF" id="PIRSF000294">
    <property type="entry name" value="Cytochrome-c_peroxidase"/>
    <property type="match status" value="1"/>
</dbReference>
<dbReference type="InterPro" id="IPR004852">
    <property type="entry name" value="Di-haem_cyt_c_peroxidsae"/>
</dbReference>
<feature type="domain" description="Cytochrome c" evidence="11">
    <location>
        <begin position="31"/>
        <end position="161"/>
    </location>
</feature>
<dbReference type="InterPro" id="IPR009056">
    <property type="entry name" value="Cyt_c-like_dom"/>
</dbReference>
<dbReference type="Pfam" id="PF03150">
    <property type="entry name" value="CCP_MauG"/>
    <property type="match status" value="1"/>
</dbReference>
<keyword evidence="2 8" id="KW-0349">Heme</keyword>
<keyword evidence="3 9" id="KW-0479">Metal-binding</keyword>
<feature type="signal peptide" evidence="10">
    <location>
        <begin position="1"/>
        <end position="16"/>
    </location>
</feature>
<evidence type="ECO:0000256" key="9">
    <source>
        <dbReference type="PIRSR" id="PIRSR000294-2"/>
    </source>
</evidence>
<dbReference type="AlphaFoldDB" id="A0A4Q0Y2B9"/>
<proteinExistence type="predicted"/>
<feature type="domain" description="Cytochrome c" evidence="11">
    <location>
        <begin position="181"/>
        <end position="293"/>
    </location>
</feature>
<dbReference type="STRING" id="877500.GCA_000935065_01935"/>
<evidence type="ECO:0000256" key="7">
    <source>
        <dbReference type="ARBA" id="ARBA00023004"/>
    </source>
</evidence>
<dbReference type="InterPro" id="IPR051395">
    <property type="entry name" value="Cytochrome_c_Peroxidase/MauG"/>
</dbReference>
<sequence>MLKVFLLCFSFFILNATDITPIPQKLKYDYQKAILGKKLFFDTRLSKDNTISCATCHDLSNGGDDGLSVSFGVEGLKGTVNAPTVLNSVFNFRQFWNGRAKSLEEQALGPIENPVEMGNKLDILVRNLQNTEYKEMFEAIYGSLITKDNLVDAISEFEKTLITPNSRFDKYLLGDEKAITKYEKEGYEIFKNKGCIACHHGVNIGGNHYNKFGAFKEITSDNLGRYDITKKEEDKYYFKVPSLRNVALTSPYFHDGREESLKKAVEIMASVQLGRPITKEEIDKIVAFLKTLTGQLKVIE</sequence>
<dbReference type="SUPFAM" id="SSF46626">
    <property type="entry name" value="Cytochrome c"/>
    <property type="match status" value="2"/>
</dbReference>
<dbReference type="EMBL" id="PDKO01000006">
    <property type="protein sequence ID" value="RXJ62779.1"/>
    <property type="molecule type" value="Genomic_DNA"/>
</dbReference>
<evidence type="ECO:0000256" key="5">
    <source>
        <dbReference type="ARBA" id="ARBA00022764"/>
    </source>
</evidence>
<dbReference type="Pfam" id="PF00034">
    <property type="entry name" value="Cytochrom_C"/>
    <property type="match status" value="1"/>
</dbReference>
<dbReference type="GO" id="GO:0046872">
    <property type="term" value="F:metal ion binding"/>
    <property type="evidence" value="ECO:0007669"/>
    <property type="project" value="UniProtKB-KW"/>
</dbReference>
<feature type="binding site" description="covalent" evidence="8">
    <location>
        <position position="198"/>
    </location>
    <ligand>
        <name>heme c</name>
        <dbReference type="ChEBI" id="CHEBI:61717"/>
        <label>2</label>
    </ligand>
</feature>
<evidence type="ECO:0000256" key="1">
    <source>
        <dbReference type="ARBA" id="ARBA00004418"/>
    </source>
</evidence>
<dbReference type="GO" id="GO:0004130">
    <property type="term" value="F:cytochrome-c peroxidase activity"/>
    <property type="evidence" value="ECO:0007669"/>
    <property type="project" value="TreeGrafter"/>
</dbReference>
<organism evidence="12 13">
    <name type="scientific">Halarcobacter anaerophilus</name>
    <dbReference type="NCBI Taxonomy" id="877500"/>
    <lineage>
        <taxon>Bacteria</taxon>
        <taxon>Pseudomonadati</taxon>
        <taxon>Campylobacterota</taxon>
        <taxon>Epsilonproteobacteria</taxon>
        <taxon>Campylobacterales</taxon>
        <taxon>Arcobacteraceae</taxon>
        <taxon>Halarcobacter</taxon>
    </lineage>
</organism>
<name>A0A4Q0Y2B9_9BACT</name>
<accession>A0A4Q0Y2B9</accession>
<keyword evidence="7 9" id="KW-0408">Iron</keyword>
<dbReference type="RefSeq" id="WP_129082066.1">
    <property type="nucleotide sequence ID" value="NZ_CP041070.1"/>
</dbReference>
<dbReference type="GO" id="GO:0020037">
    <property type="term" value="F:heme binding"/>
    <property type="evidence" value="ECO:0007669"/>
    <property type="project" value="InterPro"/>
</dbReference>
<dbReference type="Gene3D" id="1.10.760.10">
    <property type="entry name" value="Cytochrome c-like domain"/>
    <property type="match status" value="2"/>
</dbReference>
<protein>
    <submittedName>
        <fullName evidence="12">Cytochrome B6</fullName>
    </submittedName>
</protein>
<dbReference type="PANTHER" id="PTHR30600:SF7">
    <property type="entry name" value="CYTOCHROME C PEROXIDASE-RELATED"/>
    <property type="match status" value="1"/>
</dbReference>
<evidence type="ECO:0000256" key="2">
    <source>
        <dbReference type="ARBA" id="ARBA00022617"/>
    </source>
</evidence>
<comment type="subcellular location">
    <subcellularLocation>
        <location evidence="1">Periplasm</location>
    </subcellularLocation>
</comment>
<feature type="chain" id="PRO_5020664112" evidence="10">
    <location>
        <begin position="17"/>
        <end position="300"/>
    </location>
</feature>
<dbReference type="InterPro" id="IPR026259">
    <property type="entry name" value="MauG/Cytc_peroxidase"/>
</dbReference>
<comment type="PTM">
    <text evidence="8">Binds 2 heme groups per subunit.</text>
</comment>
<reference evidence="12 13" key="1">
    <citation type="submission" date="2017-10" db="EMBL/GenBank/DDBJ databases">
        <title>Genomics of the genus Arcobacter.</title>
        <authorList>
            <person name="Perez-Cataluna A."/>
            <person name="Figueras M.J."/>
        </authorList>
    </citation>
    <scope>NUCLEOTIDE SEQUENCE [LARGE SCALE GENOMIC DNA]</scope>
    <source>
        <strain evidence="12 13">DSM 24636</strain>
    </source>
</reference>
<dbReference type="Proteomes" id="UP000290191">
    <property type="component" value="Unassembled WGS sequence"/>
</dbReference>
<dbReference type="OrthoDB" id="9805202at2"/>
<evidence type="ECO:0000256" key="8">
    <source>
        <dbReference type="PIRSR" id="PIRSR000294-1"/>
    </source>
</evidence>
<evidence type="ECO:0000256" key="3">
    <source>
        <dbReference type="ARBA" id="ARBA00022723"/>
    </source>
</evidence>
<comment type="caution">
    <text evidence="12">The sequence shown here is derived from an EMBL/GenBank/DDBJ whole genome shotgun (WGS) entry which is preliminary data.</text>
</comment>
<evidence type="ECO:0000259" key="11">
    <source>
        <dbReference type="PROSITE" id="PS51007"/>
    </source>
</evidence>
<keyword evidence="4 10" id="KW-0732">Signal</keyword>
<feature type="binding site" description="covalent" evidence="8">
    <location>
        <position position="195"/>
    </location>
    <ligand>
        <name>heme c</name>
        <dbReference type="ChEBI" id="CHEBI:61717"/>
        <label>2</label>
    </ligand>
</feature>
<dbReference type="GO" id="GO:0009055">
    <property type="term" value="F:electron transfer activity"/>
    <property type="evidence" value="ECO:0007669"/>
    <property type="project" value="InterPro"/>
</dbReference>
<keyword evidence="5" id="KW-0574">Periplasm</keyword>
<dbReference type="GO" id="GO:0042597">
    <property type="term" value="C:periplasmic space"/>
    <property type="evidence" value="ECO:0007669"/>
    <property type="project" value="UniProtKB-SubCell"/>
</dbReference>
<feature type="binding site" description="axial binding residue" evidence="9">
    <location>
        <position position="199"/>
    </location>
    <ligand>
        <name>heme c</name>
        <dbReference type="ChEBI" id="CHEBI:61717"/>
        <label>2</label>
    </ligand>
    <ligandPart>
        <name>Fe</name>
        <dbReference type="ChEBI" id="CHEBI:18248"/>
    </ligandPart>
</feature>
<evidence type="ECO:0000313" key="12">
    <source>
        <dbReference type="EMBL" id="RXJ62779.1"/>
    </source>
</evidence>
<dbReference type="PROSITE" id="PS51007">
    <property type="entry name" value="CYTC"/>
    <property type="match status" value="2"/>
</dbReference>
<evidence type="ECO:0000256" key="4">
    <source>
        <dbReference type="ARBA" id="ARBA00022729"/>
    </source>
</evidence>
<feature type="binding site" description="covalent" evidence="8">
    <location>
        <position position="56"/>
    </location>
    <ligand>
        <name>heme c</name>
        <dbReference type="ChEBI" id="CHEBI:61717"/>
        <label>1</label>
    </ligand>
</feature>
<keyword evidence="6" id="KW-0560">Oxidoreductase</keyword>